<keyword evidence="1" id="KW-1133">Transmembrane helix</keyword>
<dbReference type="Pfam" id="PF20221">
    <property type="entry name" value="DUF6580"/>
    <property type="match status" value="1"/>
</dbReference>
<feature type="transmembrane region" description="Helical" evidence="1">
    <location>
        <begin position="9"/>
        <end position="27"/>
    </location>
</feature>
<evidence type="ECO:0000313" key="2">
    <source>
        <dbReference type="EMBL" id="BCX47863.1"/>
    </source>
</evidence>
<evidence type="ECO:0000313" key="3">
    <source>
        <dbReference type="Proteomes" id="UP001374893"/>
    </source>
</evidence>
<proteinExistence type="predicted"/>
<accession>A0ABM7RDZ5</accession>
<keyword evidence="3" id="KW-1185">Reference proteome</keyword>
<keyword evidence="1" id="KW-0812">Transmembrane</keyword>
<sequence length="196" mass="21161">MGQGRGMRASWIAGLLLVGLLIAFRVISAAGFLPNFSPLPALFLCSIIFFRGTRAWLLPVLAWVVTDPLVSIIQGYPVIGPHHVGIAVGLLASVLLGLALRRRPSNANVLLGSMGAAFLFYFVTNLLSFLGDPLYAKNVTGFIQSQWTGPQGFPPTWIFLRNLAAANLLFTGLFLAARPAWCSITTEPNLLPAKTR</sequence>
<gene>
    <name evidence="2" type="ORF">HAHE_17710</name>
</gene>
<keyword evidence="1" id="KW-0472">Membrane</keyword>
<name>A0ABM7RDZ5_9BACT</name>
<feature type="transmembrane region" description="Helical" evidence="1">
    <location>
        <begin position="157"/>
        <end position="177"/>
    </location>
</feature>
<feature type="transmembrane region" description="Helical" evidence="1">
    <location>
        <begin position="107"/>
        <end position="130"/>
    </location>
</feature>
<protein>
    <recommendedName>
        <fullName evidence="4">ECF transporter S component</fullName>
    </recommendedName>
</protein>
<evidence type="ECO:0008006" key="4">
    <source>
        <dbReference type="Google" id="ProtNLM"/>
    </source>
</evidence>
<evidence type="ECO:0000256" key="1">
    <source>
        <dbReference type="SAM" id="Phobius"/>
    </source>
</evidence>
<dbReference type="Proteomes" id="UP001374893">
    <property type="component" value="Chromosome"/>
</dbReference>
<feature type="transmembrane region" description="Helical" evidence="1">
    <location>
        <begin position="82"/>
        <end position="100"/>
    </location>
</feature>
<dbReference type="InterPro" id="IPR046487">
    <property type="entry name" value="DUF6580"/>
</dbReference>
<dbReference type="EMBL" id="AP024702">
    <property type="protein sequence ID" value="BCX47863.1"/>
    <property type="molecule type" value="Genomic_DNA"/>
</dbReference>
<reference evidence="2 3" key="1">
    <citation type="submission" date="2021-06" db="EMBL/GenBank/DDBJ databases">
        <title>Complete genome of Haloferula helveola possessing various polysaccharide degrading enzymes.</title>
        <authorList>
            <person name="Takami H."/>
            <person name="Huang C."/>
            <person name="Hamasaki K."/>
        </authorList>
    </citation>
    <scope>NUCLEOTIDE SEQUENCE [LARGE SCALE GENOMIC DNA]</scope>
    <source>
        <strain evidence="2 3">CN-1</strain>
    </source>
</reference>
<organism evidence="2 3">
    <name type="scientific">Haloferula helveola</name>
    <dbReference type="NCBI Taxonomy" id="490095"/>
    <lineage>
        <taxon>Bacteria</taxon>
        <taxon>Pseudomonadati</taxon>
        <taxon>Verrucomicrobiota</taxon>
        <taxon>Verrucomicrobiia</taxon>
        <taxon>Verrucomicrobiales</taxon>
        <taxon>Verrucomicrobiaceae</taxon>
        <taxon>Haloferula</taxon>
    </lineage>
</organism>